<dbReference type="GO" id="GO:0005524">
    <property type="term" value="F:ATP binding"/>
    <property type="evidence" value="ECO:0007669"/>
    <property type="project" value="UniProtKB-UniRule"/>
</dbReference>
<keyword evidence="11" id="KW-1185">Reference proteome</keyword>
<keyword evidence="4 7" id="KW-0547">Nucleotide-binding</keyword>
<evidence type="ECO:0000256" key="2">
    <source>
        <dbReference type="ARBA" id="ARBA00022598"/>
    </source>
</evidence>
<dbReference type="EC" id="6.3.4.19" evidence="7"/>
<dbReference type="InterPro" id="IPR012795">
    <property type="entry name" value="tRNA_Ile_lys_synt_N"/>
</dbReference>
<dbReference type="CDD" id="cd01992">
    <property type="entry name" value="TilS_N"/>
    <property type="match status" value="1"/>
</dbReference>
<dbReference type="GO" id="GO:0006400">
    <property type="term" value="P:tRNA modification"/>
    <property type="evidence" value="ECO:0007669"/>
    <property type="project" value="UniProtKB-UniRule"/>
</dbReference>
<dbReference type="SUPFAM" id="SSF52402">
    <property type="entry name" value="Adenine nucleotide alpha hydrolases-like"/>
    <property type="match status" value="1"/>
</dbReference>
<keyword evidence="5 7" id="KW-0067">ATP-binding</keyword>
<comment type="domain">
    <text evidence="7">The N-terminal region contains the highly conserved SGGXDS motif, predicted to be a P-loop motif involved in ATP binding.</text>
</comment>
<name>A0A7W5JS51_9ACTN</name>
<accession>A0A7W5JS51</accession>
<dbReference type="AlphaFoldDB" id="A0A7W5JS51"/>
<comment type="catalytic activity">
    <reaction evidence="6 7">
        <text>cytidine(34) in tRNA(Ile2) + L-lysine + ATP = lysidine(34) in tRNA(Ile2) + AMP + diphosphate + H(+)</text>
        <dbReference type="Rhea" id="RHEA:43744"/>
        <dbReference type="Rhea" id="RHEA-COMP:10625"/>
        <dbReference type="Rhea" id="RHEA-COMP:10670"/>
        <dbReference type="ChEBI" id="CHEBI:15378"/>
        <dbReference type="ChEBI" id="CHEBI:30616"/>
        <dbReference type="ChEBI" id="CHEBI:32551"/>
        <dbReference type="ChEBI" id="CHEBI:33019"/>
        <dbReference type="ChEBI" id="CHEBI:82748"/>
        <dbReference type="ChEBI" id="CHEBI:83665"/>
        <dbReference type="ChEBI" id="CHEBI:456215"/>
        <dbReference type="EC" id="6.3.4.19"/>
    </reaction>
</comment>
<dbReference type="InterPro" id="IPR015262">
    <property type="entry name" value="tRNA_Ile_lys_synt_subst-bd"/>
</dbReference>
<dbReference type="NCBIfam" id="TIGR02432">
    <property type="entry name" value="lysidine_TilS_N"/>
    <property type="match status" value="1"/>
</dbReference>
<comment type="function">
    <text evidence="7">Ligates lysine onto the cytidine present at position 34 of the AUA codon-specific tRNA(Ile) that contains the anticodon CAU, in an ATP-dependent manner. Cytidine is converted to lysidine, thus changing the amino acid specificity of the tRNA from methionine to isoleucine.</text>
</comment>
<feature type="domain" description="tRNA(Ile)-lysidine/2-thiocytidine synthase N-terminal" evidence="8">
    <location>
        <begin position="28"/>
        <end position="203"/>
    </location>
</feature>
<comment type="similarity">
    <text evidence="7">Belongs to the tRNA(Ile)-lysidine synthase family.</text>
</comment>
<dbReference type="HAMAP" id="MF_01161">
    <property type="entry name" value="tRNA_Ile_lys_synt"/>
    <property type="match status" value="1"/>
</dbReference>
<dbReference type="RefSeq" id="WP_183336158.1">
    <property type="nucleotide sequence ID" value="NZ_JACHZG010000001.1"/>
</dbReference>
<dbReference type="Proteomes" id="UP000565572">
    <property type="component" value="Unassembled WGS sequence"/>
</dbReference>
<dbReference type="GO" id="GO:0032267">
    <property type="term" value="F:tRNA(Ile)-lysidine synthase activity"/>
    <property type="evidence" value="ECO:0007669"/>
    <property type="project" value="UniProtKB-EC"/>
</dbReference>
<dbReference type="Pfam" id="PF01171">
    <property type="entry name" value="ATP_bind_3"/>
    <property type="match status" value="1"/>
</dbReference>
<feature type="domain" description="tRNA(Ile)-lysidine synthase substrate-binding" evidence="9">
    <location>
        <begin position="252"/>
        <end position="312"/>
    </location>
</feature>
<evidence type="ECO:0000313" key="10">
    <source>
        <dbReference type="EMBL" id="MBB3325332.1"/>
    </source>
</evidence>
<dbReference type="Gene3D" id="1.20.59.20">
    <property type="match status" value="1"/>
</dbReference>
<keyword evidence="2 7" id="KW-0436">Ligase</keyword>
<dbReference type="SUPFAM" id="SSF82829">
    <property type="entry name" value="MesJ substrate recognition domain-like"/>
    <property type="match status" value="1"/>
</dbReference>
<dbReference type="InterPro" id="IPR014729">
    <property type="entry name" value="Rossmann-like_a/b/a_fold"/>
</dbReference>
<keyword evidence="1 7" id="KW-0963">Cytoplasm</keyword>
<evidence type="ECO:0000256" key="7">
    <source>
        <dbReference type="HAMAP-Rule" id="MF_01161"/>
    </source>
</evidence>
<gene>
    <name evidence="7" type="primary">tilS</name>
    <name evidence="10" type="ORF">FHX39_000276</name>
</gene>
<sequence length="319" mass="32805">MSRRALGPATLAVVQAVAAALEPADTSLLVACSGGPDSLALAAGVAHVARASGRAYAAVVVDHGLQEGSAEVADAARVALTGLGYEDVTVVRGEVARTYGAGPEAAAREVRYAALRSECEDRGATLLLGHTRDDQAETVLLGLARGSGARSLAGMAVRGDGRLRPLLGLPRATTVACCDELGLAPWSDPHNADPAYARVRVRSTVLPVLEAELGPGVAAALARSAELLRADADLLDRLAADARSGAEREGGLACAHLATLPTALRTRVLRDWLRTLGAHDLTADHLAAVDALVTDWHGQGPAHLPGLRVGRTDGLLRAL</sequence>
<evidence type="ECO:0000256" key="3">
    <source>
        <dbReference type="ARBA" id="ARBA00022694"/>
    </source>
</evidence>
<dbReference type="PANTHER" id="PTHR43033">
    <property type="entry name" value="TRNA(ILE)-LYSIDINE SYNTHASE-RELATED"/>
    <property type="match status" value="1"/>
</dbReference>
<dbReference type="Gene3D" id="3.40.50.620">
    <property type="entry name" value="HUPs"/>
    <property type="match status" value="1"/>
</dbReference>
<dbReference type="EMBL" id="JACHZG010000001">
    <property type="protein sequence ID" value="MBB3325332.1"/>
    <property type="molecule type" value="Genomic_DNA"/>
</dbReference>
<evidence type="ECO:0000256" key="1">
    <source>
        <dbReference type="ARBA" id="ARBA00022490"/>
    </source>
</evidence>
<dbReference type="InterPro" id="IPR011063">
    <property type="entry name" value="TilS/TtcA_N"/>
</dbReference>
<evidence type="ECO:0000313" key="11">
    <source>
        <dbReference type="Proteomes" id="UP000565572"/>
    </source>
</evidence>
<feature type="binding site" evidence="7">
    <location>
        <begin position="33"/>
        <end position="38"/>
    </location>
    <ligand>
        <name>ATP</name>
        <dbReference type="ChEBI" id="CHEBI:30616"/>
    </ligand>
</feature>
<dbReference type="Pfam" id="PF09179">
    <property type="entry name" value="TilS"/>
    <property type="match status" value="1"/>
</dbReference>
<comment type="subcellular location">
    <subcellularLocation>
        <location evidence="7">Cytoplasm</location>
    </subcellularLocation>
</comment>
<dbReference type="GO" id="GO:0005737">
    <property type="term" value="C:cytoplasm"/>
    <property type="evidence" value="ECO:0007669"/>
    <property type="project" value="UniProtKB-SubCell"/>
</dbReference>
<reference evidence="10 11" key="1">
    <citation type="submission" date="2020-08" db="EMBL/GenBank/DDBJ databases">
        <title>Sequencing the genomes of 1000 actinobacteria strains.</title>
        <authorList>
            <person name="Klenk H.-P."/>
        </authorList>
    </citation>
    <scope>NUCLEOTIDE SEQUENCE [LARGE SCALE GENOMIC DNA]</scope>
    <source>
        <strain evidence="10 11">DSM 11053</strain>
    </source>
</reference>
<evidence type="ECO:0000259" key="8">
    <source>
        <dbReference type="Pfam" id="PF01171"/>
    </source>
</evidence>
<proteinExistence type="inferred from homology"/>
<protein>
    <recommendedName>
        <fullName evidence="7">tRNA(Ile)-lysidine synthase</fullName>
        <ecNumber evidence="7">6.3.4.19</ecNumber>
    </recommendedName>
    <alternativeName>
        <fullName evidence="7">tRNA(Ile)-2-lysyl-cytidine synthase</fullName>
    </alternativeName>
    <alternativeName>
        <fullName evidence="7">tRNA(Ile)-lysidine synthetase</fullName>
    </alternativeName>
</protein>
<dbReference type="InterPro" id="IPR012094">
    <property type="entry name" value="tRNA_Ile_lys_synt"/>
</dbReference>
<evidence type="ECO:0000256" key="5">
    <source>
        <dbReference type="ARBA" id="ARBA00022840"/>
    </source>
</evidence>
<keyword evidence="3 7" id="KW-0819">tRNA processing</keyword>
<comment type="caution">
    <text evidence="10">The sequence shown here is derived from an EMBL/GenBank/DDBJ whole genome shotgun (WGS) entry which is preliminary data.</text>
</comment>
<evidence type="ECO:0000259" key="9">
    <source>
        <dbReference type="Pfam" id="PF09179"/>
    </source>
</evidence>
<evidence type="ECO:0000256" key="6">
    <source>
        <dbReference type="ARBA" id="ARBA00048539"/>
    </source>
</evidence>
<organism evidence="10 11">
    <name type="scientific">Microlunatus antarcticus</name>
    <dbReference type="NCBI Taxonomy" id="53388"/>
    <lineage>
        <taxon>Bacteria</taxon>
        <taxon>Bacillati</taxon>
        <taxon>Actinomycetota</taxon>
        <taxon>Actinomycetes</taxon>
        <taxon>Propionibacteriales</taxon>
        <taxon>Propionibacteriaceae</taxon>
        <taxon>Microlunatus</taxon>
    </lineage>
</organism>
<dbReference type="PANTHER" id="PTHR43033:SF1">
    <property type="entry name" value="TRNA(ILE)-LYSIDINE SYNTHASE-RELATED"/>
    <property type="match status" value="1"/>
</dbReference>
<evidence type="ECO:0000256" key="4">
    <source>
        <dbReference type="ARBA" id="ARBA00022741"/>
    </source>
</evidence>